<dbReference type="InterPro" id="IPR013968">
    <property type="entry name" value="PKS_KR"/>
</dbReference>
<dbReference type="SUPFAM" id="SSF51735">
    <property type="entry name" value="NAD(P)-binding Rossmann-fold domains"/>
    <property type="match status" value="2"/>
</dbReference>
<dbReference type="Pfam" id="PF08659">
    <property type="entry name" value="KR"/>
    <property type="match status" value="1"/>
</dbReference>
<evidence type="ECO:0000259" key="3">
    <source>
        <dbReference type="SMART" id="SM00822"/>
    </source>
</evidence>
<protein>
    <submittedName>
        <fullName evidence="4">Modular polyketide synthase</fullName>
    </submittedName>
</protein>
<evidence type="ECO:0000313" key="4">
    <source>
        <dbReference type="EMBL" id="EFL20769.1"/>
    </source>
</evidence>
<dbReference type="InterPro" id="IPR036291">
    <property type="entry name" value="NAD(P)-bd_dom_sf"/>
</dbReference>
<accession>D9WAX5</accession>
<name>D9WAX5_9ACTN</name>
<dbReference type="CDD" id="cd08952">
    <property type="entry name" value="KR_1_SDR_x"/>
    <property type="match status" value="1"/>
</dbReference>
<dbReference type="GO" id="GO:0004312">
    <property type="term" value="F:fatty acid synthase activity"/>
    <property type="evidence" value="ECO:0007669"/>
    <property type="project" value="TreeGrafter"/>
</dbReference>
<dbReference type="SMART" id="SM00822">
    <property type="entry name" value="PKS_KR"/>
    <property type="match status" value="1"/>
</dbReference>
<evidence type="ECO:0000256" key="2">
    <source>
        <dbReference type="ARBA" id="ARBA00023268"/>
    </source>
</evidence>
<feature type="non-terminal residue" evidence="4">
    <location>
        <position position="270"/>
    </location>
</feature>
<gene>
    <name evidence="4" type="ORF">SSOG_00481</name>
</gene>
<dbReference type="STRING" id="457427.SSOG_00481"/>
<dbReference type="HOGENOM" id="CLU_1032550_0_0_11"/>
<dbReference type="PANTHER" id="PTHR43775">
    <property type="entry name" value="FATTY ACID SYNTHASE"/>
    <property type="match status" value="1"/>
</dbReference>
<dbReference type="InterPro" id="IPR050091">
    <property type="entry name" value="PKS_NRPS_Biosynth_Enz"/>
</dbReference>
<dbReference type="PANTHER" id="PTHR43775:SF51">
    <property type="entry name" value="INACTIVE PHENOLPHTHIOCEROL SYNTHESIS POLYKETIDE SYNTHASE TYPE I PKS1-RELATED"/>
    <property type="match status" value="1"/>
</dbReference>
<dbReference type="AlphaFoldDB" id="D9WAX5"/>
<organism evidence="4 5">
    <name type="scientific">Streptomyces himastatinicus ATCC 53653</name>
    <dbReference type="NCBI Taxonomy" id="457427"/>
    <lineage>
        <taxon>Bacteria</taxon>
        <taxon>Bacillati</taxon>
        <taxon>Actinomycetota</taxon>
        <taxon>Actinomycetes</taxon>
        <taxon>Kitasatosporales</taxon>
        <taxon>Streptomycetaceae</taxon>
        <taxon>Streptomyces</taxon>
        <taxon>Streptomyces violaceusniger group</taxon>
    </lineage>
</organism>
<sequence>GPVPIATAMTLTLVQALADAEAEAPLWCLTRSAVSVGAGERLANPAQAQLWGLGKTVAFEQPQRWGGLVDLPEDVGKRSLTRLVSVLAASRTDSHTNGHTNGYEDQVAIRSSGVYAARLTRDAARGDGDGWQPHGTVLITGGTGALGAHVARRLASRGADHLVLVSRRGAQAPGAAELRQELSGLGARVTVTDCDIADRRALAAVLDGMPEDAPLTGVVHTAGVLDDGVVTELTPERLAGVLAAKADAVRHLHELTADLELDAFVLFSSI</sequence>
<dbReference type="Proteomes" id="UP000003963">
    <property type="component" value="Unassembled WGS sequence"/>
</dbReference>
<dbReference type="EMBL" id="GG657754">
    <property type="protein sequence ID" value="EFL20769.1"/>
    <property type="molecule type" value="Genomic_DNA"/>
</dbReference>
<keyword evidence="1" id="KW-0808">Transferase</keyword>
<keyword evidence="5" id="KW-1185">Reference proteome</keyword>
<evidence type="ECO:0000256" key="1">
    <source>
        <dbReference type="ARBA" id="ARBA00022679"/>
    </source>
</evidence>
<feature type="domain" description="Ketoreductase" evidence="3">
    <location>
        <begin position="135"/>
        <end position="270"/>
    </location>
</feature>
<feature type="non-terminal residue" evidence="4">
    <location>
        <position position="1"/>
    </location>
</feature>
<dbReference type="GO" id="GO:0006633">
    <property type="term" value="P:fatty acid biosynthetic process"/>
    <property type="evidence" value="ECO:0007669"/>
    <property type="project" value="TreeGrafter"/>
</dbReference>
<proteinExistence type="predicted"/>
<dbReference type="Gene3D" id="3.40.50.720">
    <property type="entry name" value="NAD(P)-binding Rossmann-like Domain"/>
    <property type="match status" value="1"/>
</dbReference>
<dbReference type="InterPro" id="IPR057326">
    <property type="entry name" value="KR_dom"/>
</dbReference>
<evidence type="ECO:0000313" key="5">
    <source>
        <dbReference type="Proteomes" id="UP000003963"/>
    </source>
</evidence>
<reference evidence="4 5" key="1">
    <citation type="submission" date="2009-02" db="EMBL/GenBank/DDBJ databases">
        <title>Annotation of Streptomyces hygroscopicus strain ATCC 53653.</title>
        <authorList>
            <consortium name="The Broad Institute Genome Sequencing Platform"/>
            <consortium name="Broad Institute Microbial Sequencing Center"/>
            <person name="Fischbach M."/>
            <person name="Godfrey P."/>
            <person name="Ward D."/>
            <person name="Young S."/>
            <person name="Zeng Q."/>
            <person name="Koehrsen M."/>
            <person name="Alvarado L."/>
            <person name="Berlin A.M."/>
            <person name="Bochicchio J."/>
            <person name="Borenstein D."/>
            <person name="Chapman S.B."/>
            <person name="Chen Z."/>
            <person name="Engels R."/>
            <person name="Freedman E."/>
            <person name="Gellesch M."/>
            <person name="Goldberg J."/>
            <person name="Griggs A."/>
            <person name="Gujja S."/>
            <person name="Heilman E.R."/>
            <person name="Heiman D.I."/>
            <person name="Hepburn T.A."/>
            <person name="Howarth C."/>
            <person name="Jen D."/>
            <person name="Larson L."/>
            <person name="Lewis B."/>
            <person name="Mehta T."/>
            <person name="Park D."/>
            <person name="Pearson M."/>
            <person name="Richards J."/>
            <person name="Roberts A."/>
            <person name="Saif S."/>
            <person name="Shea T.D."/>
            <person name="Shenoy N."/>
            <person name="Sisk P."/>
            <person name="Stolte C."/>
            <person name="Sykes S.N."/>
            <person name="Thomson T."/>
            <person name="Walk T."/>
            <person name="White J."/>
            <person name="Yandava C."/>
            <person name="Straight P."/>
            <person name="Clardy J."/>
            <person name="Hung D."/>
            <person name="Kolter R."/>
            <person name="Mekalanos J."/>
            <person name="Walker S."/>
            <person name="Walsh C.T."/>
            <person name="Wieland-Brown L.C."/>
            <person name="Haas B."/>
            <person name="Nusbaum C."/>
            <person name="Birren B."/>
        </authorList>
    </citation>
    <scope>NUCLEOTIDE SEQUENCE [LARGE SCALE GENOMIC DNA]</scope>
    <source>
        <strain evidence="4 5">ATCC 53653</strain>
    </source>
</reference>
<keyword evidence="2" id="KW-0511">Multifunctional enzyme</keyword>